<dbReference type="GeneID" id="92181344"/>
<sequence length="168" mass="18145">MKVMSCQLAAFTVISDLTNLDKDSKHRLVNTQYYQGAKMAAGLKTVILLSFVLAAGFLLVILSCALWANWLPLLVALTFVLAPIPNSICSRCARADDISPEYNSAYIDFGRFLTGMLVTTGLSLPLLLTHSKLIQPAACWMSIAGGGLVYGTILVYSGWFGGGNDDEF</sequence>
<evidence type="ECO:0000256" key="6">
    <source>
        <dbReference type="SAM" id="Phobius"/>
    </source>
</evidence>
<comment type="similarity">
    <text evidence="2">Belongs to the OB-RGRP/VPS55 family.</text>
</comment>
<dbReference type="InterPro" id="IPR007262">
    <property type="entry name" value="Vps55/LEPROT"/>
</dbReference>
<reference evidence="7 8" key="1">
    <citation type="journal article" date="2024" name="bioRxiv">
        <title>Comparative genomics of Cryptococcus and Kwoniella reveals pathogenesis evolution and contrasting karyotype dynamics via intercentromeric recombination or chromosome fusion.</title>
        <authorList>
            <person name="Coelho M.A."/>
            <person name="David-Palma M."/>
            <person name="Shea T."/>
            <person name="Bowers K."/>
            <person name="McGinley-Smith S."/>
            <person name="Mohammad A.W."/>
            <person name="Gnirke A."/>
            <person name="Yurkov A.M."/>
            <person name="Nowrousian M."/>
            <person name="Sun S."/>
            <person name="Cuomo C.A."/>
            <person name="Heitman J."/>
        </authorList>
    </citation>
    <scope>NUCLEOTIDE SEQUENCE [LARGE SCALE GENOMIC DNA]</scope>
    <source>
        <strain evidence="7 8">CBS 13917</strain>
    </source>
</reference>
<accession>A0AAW0YYT2</accession>
<feature type="transmembrane region" description="Helical" evidence="6">
    <location>
        <begin position="140"/>
        <end position="159"/>
    </location>
</feature>
<evidence type="ECO:0008006" key="9">
    <source>
        <dbReference type="Google" id="ProtNLM"/>
    </source>
</evidence>
<feature type="transmembrane region" description="Helical" evidence="6">
    <location>
        <begin position="46"/>
        <end position="68"/>
    </location>
</feature>
<keyword evidence="5 6" id="KW-0472">Membrane</keyword>
<evidence type="ECO:0000313" key="7">
    <source>
        <dbReference type="EMBL" id="KAK8853382.1"/>
    </source>
</evidence>
<feature type="transmembrane region" description="Helical" evidence="6">
    <location>
        <begin position="109"/>
        <end position="128"/>
    </location>
</feature>
<dbReference type="GO" id="GO:0034424">
    <property type="term" value="C:Vps55/Vps68 complex"/>
    <property type="evidence" value="ECO:0007669"/>
    <property type="project" value="TreeGrafter"/>
</dbReference>
<keyword evidence="3 6" id="KW-0812">Transmembrane</keyword>
<dbReference type="PANTHER" id="PTHR12050">
    <property type="entry name" value="LEPTIN RECEPTOR-RELATED"/>
    <property type="match status" value="1"/>
</dbReference>
<dbReference type="PANTHER" id="PTHR12050:SF0">
    <property type="entry name" value="RH04491P"/>
    <property type="match status" value="1"/>
</dbReference>
<keyword evidence="4 6" id="KW-1133">Transmembrane helix</keyword>
<dbReference type="EMBL" id="JBCAWK010000007">
    <property type="protein sequence ID" value="KAK8853382.1"/>
    <property type="molecule type" value="Genomic_DNA"/>
</dbReference>
<evidence type="ECO:0000256" key="5">
    <source>
        <dbReference type="ARBA" id="ARBA00023136"/>
    </source>
</evidence>
<dbReference type="Proteomes" id="UP001388673">
    <property type="component" value="Unassembled WGS sequence"/>
</dbReference>
<dbReference type="GO" id="GO:0032511">
    <property type="term" value="P:late endosome to vacuole transport via multivesicular body sorting pathway"/>
    <property type="evidence" value="ECO:0007669"/>
    <property type="project" value="TreeGrafter"/>
</dbReference>
<dbReference type="KEGG" id="kne:92181344"/>
<evidence type="ECO:0000256" key="4">
    <source>
        <dbReference type="ARBA" id="ARBA00022989"/>
    </source>
</evidence>
<dbReference type="AlphaFoldDB" id="A0AAW0YYT2"/>
<protein>
    <recommendedName>
        <fullName evidence="9">Trafficking-related protein</fullName>
    </recommendedName>
</protein>
<organism evidence="7 8">
    <name type="scientific">Kwoniella newhampshirensis</name>
    <dbReference type="NCBI Taxonomy" id="1651941"/>
    <lineage>
        <taxon>Eukaryota</taxon>
        <taxon>Fungi</taxon>
        <taxon>Dikarya</taxon>
        <taxon>Basidiomycota</taxon>
        <taxon>Agaricomycotina</taxon>
        <taxon>Tremellomycetes</taxon>
        <taxon>Tremellales</taxon>
        <taxon>Cryptococcaceae</taxon>
        <taxon>Kwoniella</taxon>
    </lineage>
</organism>
<comment type="caution">
    <text evidence="7">The sequence shown here is derived from an EMBL/GenBank/DDBJ whole genome shotgun (WGS) entry which is preliminary data.</text>
</comment>
<name>A0AAW0YYT2_9TREE</name>
<dbReference type="Pfam" id="PF04133">
    <property type="entry name" value="Vps55"/>
    <property type="match status" value="1"/>
</dbReference>
<comment type="subcellular location">
    <subcellularLocation>
        <location evidence="1">Membrane</location>
        <topology evidence="1">Multi-pass membrane protein</topology>
    </subcellularLocation>
</comment>
<evidence type="ECO:0000256" key="1">
    <source>
        <dbReference type="ARBA" id="ARBA00004141"/>
    </source>
</evidence>
<keyword evidence="8" id="KW-1185">Reference proteome</keyword>
<evidence type="ECO:0000256" key="3">
    <source>
        <dbReference type="ARBA" id="ARBA00022692"/>
    </source>
</evidence>
<gene>
    <name evidence="7" type="ORF">IAR55_004086</name>
</gene>
<evidence type="ECO:0000313" key="8">
    <source>
        <dbReference type="Proteomes" id="UP001388673"/>
    </source>
</evidence>
<proteinExistence type="inferred from homology"/>
<dbReference type="RefSeq" id="XP_066802568.1">
    <property type="nucleotide sequence ID" value="XM_066947189.1"/>
</dbReference>
<evidence type="ECO:0000256" key="2">
    <source>
        <dbReference type="ARBA" id="ARBA00005645"/>
    </source>
</evidence>